<evidence type="ECO:0000313" key="2">
    <source>
        <dbReference type="EMBL" id="MED6284198.1"/>
    </source>
</evidence>
<evidence type="ECO:0000256" key="1">
    <source>
        <dbReference type="SAM" id="MobiDB-lite"/>
    </source>
</evidence>
<sequence>MKQRLIRHYSPRSNQSGFFNQLVLVFSSWSFYITAKAPIGERDTEPPNPEENPVEGIRIHDFTIETLVFCKKTSPGPETGSDLNNQNRSSCGSLNPGKNNRFASVEVQTVSDTIGLFPLKVLVPAPHFSGHFVGLDVGPVLQPVS</sequence>
<organism evidence="2 3">
    <name type="scientific">Characodon lateralis</name>
    <dbReference type="NCBI Taxonomy" id="208331"/>
    <lineage>
        <taxon>Eukaryota</taxon>
        <taxon>Metazoa</taxon>
        <taxon>Chordata</taxon>
        <taxon>Craniata</taxon>
        <taxon>Vertebrata</taxon>
        <taxon>Euteleostomi</taxon>
        <taxon>Actinopterygii</taxon>
        <taxon>Neopterygii</taxon>
        <taxon>Teleostei</taxon>
        <taxon>Neoteleostei</taxon>
        <taxon>Acanthomorphata</taxon>
        <taxon>Ovalentaria</taxon>
        <taxon>Atherinomorphae</taxon>
        <taxon>Cyprinodontiformes</taxon>
        <taxon>Goodeidae</taxon>
        <taxon>Characodon</taxon>
    </lineage>
</organism>
<proteinExistence type="predicted"/>
<gene>
    <name evidence="2" type="ORF">CHARACLAT_016871</name>
</gene>
<accession>A0ABU7EA74</accession>
<feature type="compositionally biased region" description="Polar residues" evidence="1">
    <location>
        <begin position="81"/>
        <end position="95"/>
    </location>
</feature>
<protein>
    <submittedName>
        <fullName evidence="2">Uncharacterized protein</fullName>
    </submittedName>
</protein>
<name>A0ABU7EA74_9TELE</name>
<reference evidence="2 3" key="1">
    <citation type="submission" date="2021-06" db="EMBL/GenBank/DDBJ databases">
        <authorList>
            <person name="Palmer J.M."/>
        </authorList>
    </citation>
    <scope>NUCLEOTIDE SEQUENCE [LARGE SCALE GENOMIC DNA]</scope>
    <source>
        <strain evidence="2 3">CL_MEX2019</strain>
        <tissue evidence="2">Muscle</tissue>
    </source>
</reference>
<evidence type="ECO:0000313" key="3">
    <source>
        <dbReference type="Proteomes" id="UP001352852"/>
    </source>
</evidence>
<dbReference type="EMBL" id="JAHUTJ010050571">
    <property type="protein sequence ID" value="MED6284198.1"/>
    <property type="molecule type" value="Genomic_DNA"/>
</dbReference>
<feature type="region of interest" description="Disordered" evidence="1">
    <location>
        <begin position="73"/>
        <end position="95"/>
    </location>
</feature>
<keyword evidence="3" id="KW-1185">Reference proteome</keyword>
<comment type="caution">
    <text evidence="2">The sequence shown here is derived from an EMBL/GenBank/DDBJ whole genome shotgun (WGS) entry which is preliminary data.</text>
</comment>
<dbReference type="Proteomes" id="UP001352852">
    <property type="component" value="Unassembled WGS sequence"/>
</dbReference>